<reference evidence="2 3" key="1">
    <citation type="journal article" date="2020" name="bioRxiv">
        <title>Whole genome comparisons of ergot fungi reveals the divergence and evolution of species within the genus Claviceps are the result of varying mechanisms driving genome evolution and host range expansion.</title>
        <authorList>
            <person name="Wyka S.A."/>
            <person name="Mondo S.J."/>
            <person name="Liu M."/>
            <person name="Dettman J."/>
            <person name="Nalam V."/>
            <person name="Broders K.D."/>
        </authorList>
    </citation>
    <scope>NUCLEOTIDE SEQUENCE [LARGE SCALE GENOMIC DNA]</scope>
    <source>
        <strain evidence="2 3">LM576</strain>
    </source>
</reference>
<comment type="caution">
    <text evidence="2">The sequence shown here is derived from an EMBL/GenBank/DDBJ whole genome shotgun (WGS) entry which is preliminary data.</text>
</comment>
<gene>
    <name evidence="2" type="ORF">E4U13_007490</name>
</gene>
<protein>
    <submittedName>
        <fullName evidence="2">Uncharacterized protein</fullName>
    </submittedName>
</protein>
<feature type="region of interest" description="Disordered" evidence="1">
    <location>
        <begin position="195"/>
        <end position="227"/>
    </location>
</feature>
<dbReference type="Proteomes" id="UP000732380">
    <property type="component" value="Unassembled WGS sequence"/>
</dbReference>
<evidence type="ECO:0000313" key="2">
    <source>
        <dbReference type="EMBL" id="KAG6119609.1"/>
    </source>
</evidence>
<name>A0A9P7Q4G2_9HYPO</name>
<feature type="compositionally biased region" description="Acidic residues" evidence="1">
    <location>
        <begin position="203"/>
        <end position="224"/>
    </location>
</feature>
<organism evidence="2 3">
    <name type="scientific">Claviceps humidiphila</name>
    <dbReference type="NCBI Taxonomy" id="1294629"/>
    <lineage>
        <taxon>Eukaryota</taxon>
        <taxon>Fungi</taxon>
        <taxon>Dikarya</taxon>
        <taxon>Ascomycota</taxon>
        <taxon>Pezizomycotina</taxon>
        <taxon>Sordariomycetes</taxon>
        <taxon>Hypocreomycetidae</taxon>
        <taxon>Hypocreales</taxon>
        <taxon>Clavicipitaceae</taxon>
        <taxon>Claviceps</taxon>
    </lineage>
</organism>
<accession>A0A9P7Q4G2</accession>
<proteinExistence type="predicted"/>
<feature type="compositionally biased region" description="Low complexity" evidence="1">
    <location>
        <begin position="132"/>
        <end position="160"/>
    </location>
</feature>
<sequence>MKGRPVEDLVFEHLLPERKETDPPTFQTFLRCNIIPEIHAEAAAFYGDVDTQEAKYPGLDYMHPTHRIRLSRWPWHRRLFRAFDALRLTESEIRGLTRWEGTRWAKEKYEKEKGVVIRDSTLDEISDWAAPLPSASASASTSTSAYTSASTPASTSASTSEEPRRNAPSTTTRRPTDMEREYLEREQSILRTLRNLGERLARDDEEVDRPDREDGESSSDDDPFESVGVELNERLRERAMRREAGDMSVVMDEEWEHWLKNALESGELPLLAEQLTDILFLHVPSTAVIPFSFIPPGMLRAARNGQWSEIPRVLHPMLRRRLETPTSIRGSSHGTRLDIRRRVLRRDSAGTRVSSVSQGLRPTIRLPSAQGAF</sequence>
<evidence type="ECO:0000256" key="1">
    <source>
        <dbReference type="SAM" id="MobiDB-lite"/>
    </source>
</evidence>
<evidence type="ECO:0000313" key="3">
    <source>
        <dbReference type="Proteomes" id="UP000732380"/>
    </source>
</evidence>
<dbReference type="EMBL" id="SRQM01000074">
    <property type="protein sequence ID" value="KAG6119609.1"/>
    <property type="molecule type" value="Genomic_DNA"/>
</dbReference>
<dbReference type="AlphaFoldDB" id="A0A9P7Q4G2"/>
<keyword evidence="3" id="KW-1185">Reference proteome</keyword>
<feature type="region of interest" description="Disordered" evidence="1">
    <location>
        <begin position="132"/>
        <end position="181"/>
    </location>
</feature>